<accession>A0A0C2RMV6</accession>
<evidence type="ECO:0000259" key="2">
    <source>
        <dbReference type="Pfam" id="PF12395"/>
    </source>
</evidence>
<dbReference type="RefSeq" id="WP_041121679.1">
    <property type="nucleotide sequence ID" value="NZ_JXRQ01000015.1"/>
</dbReference>
<dbReference type="InterPro" id="IPR014973">
    <property type="entry name" value="DUF1835"/>
</dbReference>
<protein>
    <recommendedName>
        <fullName evidence="5">DUF1835 domain-containing protein</fullName>
    </recommendedName>
</protein>
<reference evidence="3 4" key="1">
    <citation type="submission" date="2015-01" db="EMBL/GenBank/DDBJ databases">
        <title>Genome sequence of Jeotgalibacillus alimentarius.</title>
        <authorList>
            <person name="Goh K.M."/>
            <person name="Chan K.-G."/>
            <person name="Yaakop A.S."/>
            <person name="Ee R."/>
            <person name="Gan H.M."/>
            <person name="Chan C.S."/>
        </authorList>
    </citation>
    <scope>NUCLEOTIDE SEQUENCE [LARGE SCALE GENOMIC DNA]</scope>
    <source>
        <strain evidence="3 4">YKJ-13</strain>
    </source>
</reference>
<keyword evidence="4" id="KW-1185">Reference proteome</keyword>
<dbReference type="EMBL" id="JXRQ01000015">
    <property type="protein sequence ID" value="KIL51575.1"/>
    <property type="molecule type" value="Genomic_DNA"/>
</dbReference>
<evidence type="ECO:0000259" key="1">
    <source>
        <dbReference type="Pfam" id="PF08874"/>
    </source>
</evidence>
<feature type="domain" description="DUF1835" evidence="1">
    <location>
        <begin position="2"/>
        <end position="118"/>
    </location>
</feature>
<dbReference type="Pfam" id="PF08874">
    <property type="entry name" value="DUF1835"/>
    <property type="match status" value="1"/>
</dbReference>
<dbReference type="AlphaFoldDB" id="A0A0C2RMV6"/>
<dbReference type="STRING" id="135826.KP77_10870"/>
<proteinExistence type="predicted"/>
<dbReference type="Proteomes" id="UP000031950">
    <property type="component" value="Unassembled WGS sequence"/>
</dbReference>
<gene>
    <name evidence="3" type="ORF">KP77_10870</name>
</gene>
<comment type="caution">
    <text evidence="3">The sequence shown here is derived from an EMBL/GenBank/DDBJ whole genome shotgun (WGS) entry which is preliminary data.</text>
</comment>
<evidence type="ECO:0000313" key="4">
    <source>
        <dbReference type="Proteomes" id="UP000031950"/>
    </source>
</evidence>
<feature type="domain" description="DUF3658" evidence="2">
    <location>
        <begin position="158"/>
        <end position="264"/>
    </location>
</feature>
<dbReference type="PATRIC" id="fig|135826.4.peg.1082"/>
<dbReference type="Pfam" id="PF12395">
    <property type="entry name" value="DUF3658"/>
    <property type="match status" value="1"/>
</dbReference>
<dbReference type="OrthoDB" id="343110at2"/>
<organism evidence="3 4">
    <name type="scientific">Jeotgalibacillus alimentarius</name>
    <dbReference type="NCBI Taxonomy" id="135826"/>
    <lineage>
        <taxon>Bacteria</taxon>
        <taxon>Bacillati</taxon>
        <taxon>Bacillota</taxon>
        <taxon>Bacilli</taxon>
        <taxon>Bacillales</taxon>
        <taxon>Caryophanaceae</taxon>
        <taxon>Jeotgalibacillus</taxon>
    </lineage>
</organism>
<sequence>MIHIIFGDSAEGSLRHALERPQIISFWDIFSVGPVWHLHEETGLESRFEWMKKITSGLYDDYRDYIKRFRKSVEKVRSIPAEEHITIWAAENAHEQTALRYVVYLLKGKNIDITVLNTTAVHKTLFDTSKVQYILRHTGEISPEKLLRICEEGTRYLLTDHDRERFEKEWGTLSASRQTLRVWRNGDIHSVPEHHLDLSFIKYAKLLHRKKDKQDFIPSARLIGKMIGEVDQHVGDSFLEYRLKELILEGVFEYKGNLENMRFYNIRLKE</sequence>
<dbReference type="InterPro" id="IPR022123">
    <property type="entry name" value="DUF3658"/>
</dbReference>
<evidence type="ECO:0008006" key="5">
    <source>
        <dbReference type="Google" id="ProtNLM"/>
    </source>
</evidence>
<name>A0A0C2RMV6_9BACL</name>
<evidence type="ECO:0000313" key="3">
    <source>
        <dbReference type="EMBL" id="KIL51575.1"/>
    </source>
</evidence>